<dbReference type="GO" id="GO:0016810">
    <property type="term" value="F:hydrolase activity, acting on carbon-nitrogen (but not peptide) bonds"/>
    <property type="evidence" value="ECO:0007669"/>
    <property type="project" value="InterPro"/>
</dbReference>
<dbReference type="PANTHER" id="PTHR43135:SF3">
    <property type="entry name" value="ALPHA-D-RIBOSE 1-METHYLPHOSPHONATE 5-TRIPHOSPHATE DIPHOSPHATASE"/>
    <property type="match status" value="1"/>
</dbReference>
<dbReference type="Gene3D" id="2.30.40.10">
    <property type="entry name" value="Urease, subunit C, domain 1"/>
    <property type="match status" value="1"/>
</dbReference>
<name>A0A2S7EH71_9XANT</name>
<sequence length="132" mass="14199">MRYPRIGGDVGRIQRRGGLVAMGSHGEIAGPGLPWEMQAHVEGGMTPAEVLQAATLGGARSIGRGAELGNLEAGKLADLVILQADPRLDIRNAKKIEAVMLGGRLREVPTLDELWPREKRIPALWHHGESSN</sequence>
<evidence type="ECO:0000313" key="2">
    <source>
        <dbReference type="EMBL" id="PPU89539.1"/>
    </source>
</evidence>
<gene>
    <name evidence="2" type="ORF">XpopCFBP1817_17145</name>
</gene>
<accession>A0A2S7EH71</accession>
<dbReference type="RefSeq" id="WP_128418077.1">
    <property type="nucleotide sequence ID" value="NZ_MDEJ01000140.1"/>
</dbReference>
<evidence type="ECO:0000259" key="1">
    <source>
        <dbReference type="Pfam" id="PF01979"/>
    </source>
</evidence>
<protein>
    <recommendedName>
        <fullName evidence="1">Amidohydrolase-related domain-containing protein</fullName>
    </recommendedName>
</protein>
<evidence type="ECO:0000313" key="3">
    <source>
        <dbReference type="Proteomes" id="UP000239939"/>
    </source>
</evidence>
<dbReference type="Proteomes" id="UP000239939">
    <property type="component" value="Unassembled WGS sequence"/>
</dbReference>
<dbReference type="AlphaFoldDB" id="A0A2S7EH71"/>
<proteinExistence type="predicted"/>
<dbReference type="EMBL" id="MDEJ01000140">
    <property type="protein sequence ID" value="PPU89539.1"/>
    <property type="molecule type" value="Genomic_DNA"/>
</dbReference>
<reference evidence="3" key="1">
    <citation type="submission" date="2016-08" db="EMBL/GenBank/DDBJ databases">
        <authorList>
            <person name="Merda D."/>
            <person name="Briand M."/>
            <person name="Taghouti G."/>
            <person name="Carrere S."/>
            <person name="Gouzy J."/>
            <person name="Portier P."/>
            <person name="Jacques M.-A."/>
            <person name="Fischer-Le Saux M."/>
        </authorList>
    </citation>
    <scope>NUCLEOTIDE SEQUENCE [LARGE SCALE GENOMIC DNA]</scope>
    <source>
        <strain evidence="3">CFBP1817</strain>
    </source>
</reference>
<feature type="domain" description="Amidohydrolase-related" evidence="1">
    <location>
        <begin position="37"/>
        <end position="105"/>
    </location>
</feature>
<dbReference type="Gene3D" id="3.20.20.140">
    <property type="entry name" value="Metal-dependent hydrolases"/>
    <property type="match status" value="1"/>
</dbReference>
<comment type="caution">
    <text evidence="2">The sequence shown here is derived from an EMBL/GenBank/DDBJ whole genome shotgun (WGS) entry which is preliminary data.</text>
</comment>
<dbReference type="InterPro" id="IPR051781">
    <property type="entry name" value="Metallo-dep_Hydrolase"/>
</dbReference>
<dbReference type="OrthoDB" id="9782972at2"/>
<dbReference type="InterPro" id="IPR006680">
    <property type="entry name" value="Amidohydro-rel"/>
</dbReference>
<dbReference type="InterPro" id="IPR011059">
    <property type="entry name" value="Metal-dep_hydrolase_composite"/>
</dbReference>
<dbReference type="SUPFAM" id="SSF51338">
    <property type="entry name" value="Composite domain of metallo-dependent hydrolases"/>
    <property type="match status" value="1"/>
</dbReference>
<dbReference type="Pfam" id="PF01979">
    <property type="entry name" value="Amidohydro_1"/>
    <property type="match status" value="1"/>
</dbReference>
<dbReference type="PANTHER" id="PTHR43135">
    <property type="entry name" value="ALPHA-D-RIBOSE 1-METHYLPHOSPHONATE 5-TRIPHOSPHATE DIPHOSPHATASE"/>
    <property type="match status" value="1"/>
</dbReference>
<organism evidence="2 3">
    <name type="scientific">Xanthomonas populi</name>
    <dbReference type="NCBI Taxonomy" id="53414"/>
    <lineage>
        <taxon>Bacteria</taxon>
        <taxon>Pseudomonadati</taxon>
        <taxon>Pseudomonadota</taxon>
        <taxon>Gammaproteobacteria</taxon>
        <taxon>Lysobacterales</taxon>
        <taxon>Lysobacteraceae</taxon>
        <taxon>Xanthomonas</taxon>
    </lineage>
</organism>
<keyword evidence="3" id="KW-1185">Reference proteome</keyword>